<proteinExistence type="predicted"/>
<dbReference type="PANTHER" id="PTHR43214:SF41">
    <property type="entry name" value="NITRATE_NITRITE RESPONSE REGULATOR PROTEIN NARP"/>
    <property type="match status" value="1"/>
</dbReference>
<dbReference type="Pfam" id="PF00196">
    <property type="entry name" value="GerE"/>
    <property type="match status" value="1"/>
</dbReference>
<evidence type="ECO:0000256" key="2">
    <source>
        <dbReference type="ARBA" id="ARBA00023012"/>
    </source>
</evidence>
<sequence>MSQINESTESNCKLRGGGNAHSTRIDTAIIIDDHPMAMLALETLLNKNGIDVINKCGQGEEGLGQLLKMRPDIAIIDIDMPGISGLEVIGSARIAGLDSILIAFSAKNDVFYGKKCLATGANGFVSKKNGIDNIIGAINAARNGYSYFPFILNSFVGHISSEETKIESLSEQEVRVLHYLLKGMSIGTMAQTMKINVKTVSTYKFRLMQKLDCSSLIELVNFAARNNIT</sequence>
<evidence type="ECO:0000259" key="7">
    <source>
        <dbReference type="PROSITE" id="PS50043"/>
    </source>
</evidence>
<evidence type="ECO:0000256" key="3">
    <source>
        <dbReference type="ARBA" id="ARBA00023015"/>
    </source>
</evidence>
<dbReference type="EMBL" id="JAFMOW010000051">
    <property type="protein sequence ID" value="MBU9854401.1"/>
    <property type="molecule type" value="Genomic_DNA"/>
</dbReference>
<keyword evidence="2" id="KW-0902">Two-component regulatory system</keyword>
<keyword evidence="10" id="KW-1185">Reference proteome</keyword>
<dbReference type="InterPro" id="IPR039420">
    <property type="entry name" value="WalR-like"/>
</dbReference>
<evidence type="ECO:0000259" key="8">
    <source>
        <dbReference type="PROSITE" id="PS50110"/>
    </source>
</evidence>
<comment type="caution">
    <text evidence="9">The sequence shown here is derived from an EMBL/GenBank/DDBJ whole genome shotgun (WGS) entry which is preliminary data.</text>
</comment>
<evidence type="ECO:0000256" key="4">
    <source>
        <dbReference type="ARBA" id="ARBA00023125"/>
    </source>
</evidence>
<dbReference type="Pfam" id="PF00072">
    <property type="entry name" value="Response_reg"/>
    <property type="match status" value="1"/>
</dbReference>
<keyword evidence="1 6" id="KW-0597">Phosphoprotein</keyword>
<dbReference type="NCBIfam" id="NF007419">
    <property type="entry name" value="PRK09958.1"/>
    <property type="match status" value="1"/>
</dbReference>
<keyword evidence="4 9" id="KW-0238">DNA-binding</keyword>
<dbReference type="Proteomes" id="UP000734343">
    <property type="component" value="Unassembled WGS sequence"/>
</dbReference>
<dbReference type="CDD" id="cd06170">
    <property type="entry name" value="LuxR_C_like"/>
    <property type="match status" value="1"/>
</dbReference>
<name>A0ABS6LQT6_9GAMM</name>
<dbReference type="SMART" id="SM00421">
    <property type="entry name" value="HTH_LUXR"/>
    <property type="match status" value="1"/>
</dbReference>
<dbReference type="RefSeq" id="WP_217172052.1">
    <property type="nucleotide sequence ID" value="NZ_JAFMOW010000051.1"/>
</dbReference>
<evidence type="ECO:0000313" key="10">
    <source>
        <dbReference type="Proteomes" id="UP000734343"/>
    </source>
</evidence>
<evidence type="ECO:0000256" key="5">
    <source>
        <dbReference type="ARBA" id="ARBA00023163"/>
    </source>
</evidence>
<protein>
    <submittedName>
        <fullName evidence="9">Acid-sensing system DNA-binding response regulator EvgA</fullName>
    </submittedName>
</protein>
<dbReference type="PROSITE" id="PS50110">
    <property type="entry name" value="RESPONSE_REGULATORY"/>
    <property type="match status" value="1"/>
</dbReference>
<dbReference type="InterPro" id="IPR058245">
    <property type="entry name" value="NreC/VraR/RcsB-like_REC"/>
</dbReference>
<accession>A0ABS6LQT6</accession>
<dbReference type="PANTHER" id="PTHR43214">
    <property type="entry name" value="TWO-COMPONENT RESPONSE REGULATOR"/>
    <property type="match status" value="1"/>
</dbReference>
<dbReference type="InterPro" id="IPR000792">
    <property type="entry name" value="Tscrpt_reg_LuxR_C"/>
</dbReference>
<feature type="modified residue" description="4-aspartylphosphate" evidence="6">
    <location>
        <position position="77"/>
    </location>
</feature>
<evidence type="ECO:0000313" key="9">
    <source>
        <dbReference type="EMBL" id="MBU9854401.1"/>
    </source>
</evidence>
<keyword evidence="5" id="KW-0804">Transcription</keyword>
<evidence type="ECO:0000256" key="6">
    <source>
        <dbReference type="PROSITE-ProRule" id="PRU00169"/>
    </source>
</evidence>
<dbReference type="PROSITE" id="PS50043">
    <property type="entry name" value="HTH_LUXR_2"/>
    <property type="match status" value="1"/>
</dbReference>
<evidence type="ECO:0000256" key="1">
    <source>
        <dbReference type="ARBA" id="ARBA00022553"/>
    </source>
</evidence>
<dbReference type="SMART" id="SM00448">
    <property type="entry name" value="REC"/>
    <property type="match status" value="1"/>
</dbReference>
<dbReference type="InterPro" id="IPR001789">
    <property type="entry name" value="Sig_transdc_resp-reg_receiver"/>
</dbReference>
<reference evidence="9 10" key="1">
    <citation type="submission" date="2021-03" db="EMBL/GenBank/DDBJ databases">
        <title>Five novel Rahnella species.</title>
        <authorList>
            <person name="Brady C."/>
            <person name="Asselin J."/>
            <person name="Beer S."/>
            <person name="Bruberg M.B."/>
            <person name="Crampton B."/>
            <person name="Venter S."/>
            <person name="Arnold D."/>
            <person name="Denman S."/>
        </authorList>
    </citation>
    <scope>NUCLEOTIDE SEQUENCE [LARGE SCALE GENOMIC DNA]</scope>
    <source>
        <strain evidence="9 10">H11b</strain>
    </source>
</reference>
<dbReference type="GO" id="GO:0003677">
    <property type="term" value="F:DNA binding"/>
    <property type="evidence" value="ECO:0007669"/>
    <property type="project" value="UniProtKB-KW"/>
</dbReference>
<organism evidence="9 10">
    <name type="scientific">Rahnella bonaserana</name>
    <dbReference type="NCBI Taxonomy" id="2816248"/>
    <lineage>
        <taxon>Bacteria</taxon>
        <taxon>Pseudomonadati</taxon>
        <taxon>Pseudomonadota</taxon>
        <taxon>Gammaproteobacteria</taxon>
        <taxon>Enterobacterales</taxon>
        <taxon>Yersiniaceae</taxon>
        <taxon>Rahnella</taxon>
    </lineage>
</organism>
<dbReference type="InterPro" id="IPR058244">
    <property type="entry name" value="EvgA"/>
</dbReference>
<dbReference type="CDD" id="cd17535">
    <property type="entry name" value="REC_NarL-like"/>
    <property type="match status" value="1"/>
</dbReference>
<feature type="domain" description="Response regulatory" evidence="8">
    <location>
        <begin position="27"/>
        <end position="142"/>
    </location>
</feature>
<gene>
    <name evidence="9" type="primary">evgA</name>
    <name evidence="9" type="ORF">J1778_03760</name>
</gene>
<keyword evidence="3" id="KW-0805">Transcription regulation</keyword>
<feature type="domain" description="HTH luxR-type" evidence="7">
    <location>
        <begin position="162"/>
        <end position="227"/>
    </location>
</feature>